<keyword evidence="1 7" id="KW-0645">Protease</keyword>
<sequence>MYSRILYLLVLVQFRAILGKNRGDSCTTPNNEKATCTAIQDCKVIFDAIVTQNSSAINFARESQCGYDSSPLVCCGNDAYHAPTTQNSIFNIFTRLPETVTQASNLNQDVILEDFKTDALPDRTVCGLEKEAKRVIGGTVADLDEFPWMVALEFKSKFTGEDAGVRCGGSLINNRYILTAAHCILDKEFELTGVRLGDWKISTDPDCIDGVAISECSSVLRMKVKEKLPHPYYSNKAKNNDIALLRLENDIKFTDYIRPVCLPPINLPNPPPNTPLTVAGWGATENGTSSDVKLKVEVPILTNDVCNRKLSSSKPISSNQLCAGGEQGRDSCQGDSGGPLMRTYQDSRTLQSQWYQEGVVSWGVGCARAGYPAIYTRVSRYINWILNNISDNS</sequence>
<dbReference type="PRINTS" id="PR00722">
    <property type="entry name" value="CHYMOTRYPSIN"/>
</dbReference>
<evidence type="ECO:0000256" key="6">
    <source>
        <dbReference type="ARBA" id="ARBA00024195"/>
    </source>
</evidence>
<protein>
    <recommendedName>
        <fullName evidence="8">CLIP domain-containing serine protease</fullName>
        <ecNumber evidence="7">3.4.21.-</ecNumber>
    </recommendedName>
</protein>
<evidence type="ECO:0000256" key="8">
    <source>
        <dbReference type="RuleBase" id="RU366078"/>
    </source>
</evidence>
<keyword evidence="8" id="KW-0964">Secreted</keyword>
<dbReference type="InterPro" id="IPR043504">
    <property type="entry name" value="Peptidase_S1_PA_chymotrypsin"/>
</dbReference>
<dbReference type="Gene3D" id="3.30.1640.30">
    <property type="match status" value="1"/>
</dbReference>
<dbReference type="GO" id="GO:0004252">
    <property type="term" value="F:serine-type endopeptidase activity"/>
    <property type="evidence" value="ECO:0007669"/>
    <property type="project" value="UniProtKB-UniRule"/>
</dbReference>
<dbReference type="PROSITE" id="PS00134">
    <property type="entry name" value="TRYPSIN_HIS"/>
    <property type="match status" value="1"/>
</dbReference>
<evidence type="ECO:0000256" key="1">
    <source>
        <dbReference type="ARBA" id="ARBA00022670"/>
    </source>
</evidence>
<dbReference type="InterPro" id="IPR001314">
    <property type="entry name" value="Peptidase_S1A"/>
</dbReference>
<dbReference type="InterPro" id="IPR022700">
    <property type="entry name" value="CLIP"/>
</dbReference>
<comment type="domain">
    <text evidence="8">The clip domain consists of 35-55 residues which are 'knitted' together usually by 3 conserved disulfide bonds forming a clip-like compact structure.</text>
</comment>
<dbReference type="GO" id="GO:0006508">
    <property type="term" value="P:proteolysis"/>
    <property type="evidence" value="ECO:0007669"/>
    <property type="project" value="UniProtKB-KW"/>
</dbReference>
<keyword evidence="2 8" id="KW-0732">Signal</keyword>
<evidence type="ECO:0000256" key="2">
    <source>
        <dbReference type="ARBA" id="ARBA00022729"/>
    </source>
</evidence>
<proteinExistence type="inferred from homology"/>
<dbReference type="SUPFAM" id="SSF50494">
    <property type="entry name" value="Trypsin-like serine proteases"/>
    <property type="match status" value="1"/>
</dbReference>
<dbReference type="InterPro" id="IPR001254">
    <property type="entry name" value="Trypsin_dom"/>
</dbReference>
<dbReference type="AlphaFoldDB" id="A0A1Y1NDU6"/>
<evidence type="ECO:0000259" key="10">
    <source>
        <dbReference type="PROSITE" id="PS51888"/>
    </source>
</evidence>
<organism evidence="11">
    <name type="scientific">Photinus pyralis</name>
    <name type="common">Common eastern firefly</name>
    <name type="synonym">Lampyris pyralis</name>
    <dbReference type="NCBI Taxonomy" id="7054"/>
    <lineage>
        <taxon>Eukaryota</taxon>
        <taxon>Metazoa</taxon>
        <taxon>Ecdysozoa</taxon>
        <taxon>Arthropoda</taxon>
        <taxon>Hexapoda</taxon>
        <taxon>Insecta</taxon>
        <taxon>Pterygota</taxon>
        <taxon>Neoptera</taxon>
        <taxon>Endopterygota</taxon>
        <taxon>Coleoptera</taxon>
        <taxon>Polyphaga</taxon>
        <taxon>Elateriformia</taxon>
        <taxon>Elateroidea</taxon>
        <taxon>Lampyridae</taxon>
        <taxon>Lampyrinae</taxon>
        <taxon>Photinus</taxon>
    </lineage>
</organism>
<dbReference type="InterPro" id="IPR033116">
    <property type="entry name" value="TRYPSIN_SER"/>
</dbReference>
<dbReference type="PROSITE" id="PS00135">
    <property type="entry name" value="TRYPSIN_SER"/>
    <property type="match status" value="1"/>
</dbReference>
<name>A0A1Y1NDU6_PHOPY</name>
<keyword evidence="4 7" id="KW-0720">Serine protease</keyword>
<dbReference type="Gene3D" id="2.40.10.10">
    <property type="entry name" value="Trypsin-like serine proteases"/>
    <property type="match status" value="2"/>
</dbReference>
<dbReference type="PROSITE" id="PS51888">
    <property type="entry name" value="CLIP"/>
    <property type="match status" value="1"/>
</dbReference>
<feature type="domain" description="Clip" evidence="10">
    <location>
        <begin position="25"/>
        <end position="75"/>
    </location>
</feature>
<dbReference type="FunFam" id="2.40.10.10:FF:000006">
    <property type="entry name" value="Serine proteinase stubble"/>
    <property type="match status" value="1"/>
</dbReference>
<dbReference type="RefSeq" id="XP_031332999.1">
    <property type="nucleotide sequence ID" value="XM_031477139.1"/>
</dbReference>
<evidence type="ECO:0000256" key="3">
    <source>
        <dbReference type="ARBA" id="ARBA00022801"/>
    </source>
</evidence>
<dbReference type="SMART" id="SM00680">
    <property type="entry name" value="CLIP"/>
    <property type="match status" value="1"/>
</dbReference>
<dbReference type="CDD" id="cd00190">
    <property type="entry name" value="Tryp_SPc"/>
    <property type="match status" value="1"/>
</dbReference>
<comment type="similarity">
    <text evidence="6 8">Belongs to the peptidase S1 family. CLIP subfamily.</text>
</comment>
<evidence type="ECO:0000259" key="9">
    <source>
        <dbReference type="PROSITE" id="PS50240"/>
    </source>
</evidence>
<dbReference type="OrthoDB" id="8114044at2759"/>
<feature type="signal peptide" evidence="8">
    <location>
        <begin position="1"/>
        <end position="19"/>
    </location>
</feature>
<evidence type="ECO:0000313" key="11">
    <source>
        <dbReference type="EMBL" id="JAV96102.1"/>
    </source>
</evidence>
<dbReference type="EMBL" id="GEZM01005550">
    <property type="protein sequence ID" value="JAV96102.1"/>
    <property type="molecule type" value="Transcribed_RNA"/>
</dbReference>
<reference evidence="11" key="1">
    <citation type="journal article" date="2016" name="Sci. Rep.">
        <title>Molecular characterization of firefly nuptial gifts: a multi-omics approach sheds light on postcopulatory sexual selection.</title>
        <authorList>
            <person name="Al-Wathiqui N."/>
            <person name="Fallon T.R."/>
            <person name="South A."/>
            <person name="Weng J.K."/>
            <person name="Lewis S.M."/>
        </authorList>
    </citation>
    <scope>NUCLEOTIDE SEQUENCE</scope>
</reference>
<feature type="domain" description="Peptidase S1" evidence="9">
    <location>
        <begin position="135"/>
        <end position="390"/>
    </location>
</feature>
<evidence type="ECO:0000256" key="7">
    <source>
        <dbReference type="RuleBase" id="RU363034"/>
    </source>
</evidence>
<feature type="chain" id="PRO_5023968469" description="CLIP domain-containing serine protease" evidence="8">
    <location>
        <begin position="20"/>
        <end position="393"/>
    </location>
</feature>
<evidence type="ECO:0000256" key="4">
    <source>
        <dbReference type="ARBA" id="ARBA00022825"/>
    </source>
</evidence>
<dbReference type="PANTHER" id="PTHR24252:SF7">
    <property type="entry name" value="HYALIN"/>
    <property type="match status" value="1"/>
</dbReference>
<dbReference type="InterPro" id="IPR018114">
    <property type="entry name" value="TRYPSIN_HIS"/>
</dbReference>
<keyword evidence="3 7" id="KW-0378">Hydrolase</keyword>
<dbReference type="GeneID" id="116163269"/>
<dbReference type="Pfam" id="PF12032">
    <property type="entry name" value="CLIP"/>
    <property type="match status" value="1"/>
</dbReference>
<comment type="subcellular location">
    <subcellularLocation>
        <location evidence="8">Secreted</location>
    </subcellularLocation>
</comment>
<dbReference type="Pfam" id="PF00089">
    <property type="entry name" value="Trypsin"/>
    <property type="match status" value="1"/>
</dbReference>
<dbReference type="EC" id="3.4.21.-" evidence="7"/>
<dbReference type="PANTHER" id="PTHR24252">
    <property type="entry name" value="ACROSIN-RELATED"/>
    <property type="match status" value="1"/>
</dbReference>
<dbReference type="InterPro" id="IPR038565">
    <property type="entry name" value="CLIP_sf"/>
</dbReference>
<dbReference type="SMART" id="SM00020">
    <property type="entry name" value="Tryp_SPc"/>
    <property type="match status" value="1"/>
</dbReference>
<evidence type="ECO:0000256" key="5">
    <source>
        <dbReference type="ARBA" id="ARBA00023157"/>
    </source>
</evidence>
<dbReference type="PROSITE" id="PS50240">
    <property type="entry name" value="TRYPSIN_DOM"/>
    <property type="match status" value="1"/>
</dbReference>
<keyword evidence="5" id="KW-1015">Disulfide bond</keyword>
<dbReference type="KEGG" id="ppyr:116163269"/>
<dbReference type="InterPro" id="IPR009003">
    <property type="entry name" value="Peptidase_S1_PA"/>
</dbReference>
<accession>A0A1Y1NDU6</accession>
<dbReference type="GO" id="GO:0005576">
    <property type="term" value="C:extracellular region"/>
    <property type="evidence" value="ECO:0007669"/>
    <property type="project" value="UniProtKB-SubCell"/>
</dbReference>